<evidence type="ECO:0000313" key="3">
    <source>
        <dbReference type="EMBL" id="GGI05338.1"/>
    </source>
</evidence>
<keyword evidence="2" id="KW-1133">Transmembrane helix</keyword>
<keyword evidence="4" id="KW-1185">Reference proteome</keyword>
<proteinExistence type="predicted"/>
<gene>
    <name evidence="3" type="ORF">GCM10011354_13600</name>
</gene>
<evidence type="ECO:0000256" key="2">
    <source>
        <dbReference type="SAM" id="Phobius"/>
    </source>
</evidence>
<feature type="region of interest" description="Disordered" evidence="1">
    <location>
        <begin position="404"/>
        <end position="438"/>
    </location>
</feature>
<feature type="transmembrane region" description="Helical" evidence="2">
    <location>
        <begin position="144"/>
        <end position="162"/>
    </location>
</feature>
<sequence>MGASQVLALGMGGVAAVGILFALRWALRREDDARLRRILVLGLGAKLVGAIARYTIMGDLYGGRGDFNRYVENGRRLAGVIRSGQLPEQARETGTPFMDFLSGVLFAVAPAHVLVGFAVFSLLAYVGAYLFVQAAKLAAPGADLRRYAMLVMFLPTMVFWPSSLGKEAWLVFGLGLATYGGARVLARQRFGYLVLVLGTLATYQVRPHMGALFGLAFAGAFLVRARDRSIKQSAAGFLIGLIIAGTGAVVLIMNFGDRLPKDESVEGSTTDQIFAETDRRTSQGGSGFESRPVRNPVDFVHAAITVPFRPFPTEAHNRQAQLTSLEGVFLLGLFAVSLPRLSSVPRRILKQPMVTLAAAYSIGFITAFSNVGNFGILTRQRAQLLPFVALLLVLPVEQGHRAPAAPSRENIRFRRQPSPALVYLPPKGEQQGGDEPAT</sequence>
<feature type="transmembrane region" description="Helical" evidence="2">
    <location>
        <begin position="353"/>
        <end position="377"/>
    </location>
</feature>
<dbReference type="EMBL" id="BMHA01000004">
    <property type="protein sequence ID" value="GGI05338.1"/>
    <property type="molecule type" value="Genomic_DNA"/>
</dbReference>
<keyword evidence="2" id="KW-0472">Membrane</keyword>
<reference evidence="3" key="2">
    <citation type="submission" date="2020-09" db="EMBL/GenBank/DDBJ databases">
        <authorList>
            <person name="Sun Q."/>
            <person name="Zhou Y."/>
        </authorList>
    </citation>
    <scope>NUCLEOTIDE SEQUENCE</scope>
    <source>
        <strain evidence="3">CGMCC 1.14988</strain>
    </source>
</reference>
<keyword evidence="2" id="KW-0812">Transmembrane</keyword>
<feature type="transmembrane region" description="Helical" evidence="2">
    <location>
        <begin position="38"/>
        <end position="56"/>
    </location>
</feature>
<dbReference type="OrthoDB" id="3862418at2"/>
<feature type="transmembrane region" description="Helical" evidence="2">
    <location>
        <begin position="322"/>
        <end position="341"/>
    </location>
</feature>
<feature type="transmembrane region" description="Helical" evidence="2">
    <location>
        <begin position="193"/>
        <end position="222"/>
    </location>
</feature>
<accession>A0A8J3A797</accession>
<name>A0A8J3A797_9ACTN</name>
<evidence type="ECO:0000256" key="1">
    <source>
        <dbReference type="SAM" id="MobiDB-lite"/>
    </source>
</evidence>
<feature type="transmembrane region" description="Helical" evidence="2">
    <location>
        <begin position="104"/>
        <end position="132"/>
    </location>
</feature>
<evidence type="ECO:0000313" key="4">
    <source>
        <dbReference type="Proteomes" id="UP000650511"/>
    </source>
</evidence>
<feature type="transmembrane region" description="Helical" evidence="2">
    <location>
        <begin position="234"/>
        <end position="255"/>
    </location>
</feature>
<dbReference type="AlphaFoldDB" id="A0A8J3A797"/>
<organism evidence="3 4">
    <name type="scientific">Egicoccus halophilus</name>
    <dbReference type="NCBI Taxonomy" id="1670830"/>
    <lineage>
        <taxon>Bacteria</taxon>
        <taxon>Bacillati</taxon>
        <taxon>Actinomycetota</taxon>
        <taxon>Nitriliruptoria</taxon>
        <taxon>Egicoccales</taxon>
        <taxon>Egicoccaceae</taxon>
        <taxon>Egicoccus</taxon>
    </lineage>
</organism>
<dbReference type="RefSeq" id="WP_130649395.1">
    <property type="nucleotide sequence ID" value="NZ_BMHA01000004.1"/>
</dbReference>
<comment type="caution">
    <text evidence="3">The sequence shown here is derived from an EMBL/GenBank/DDBJ whole genome shotgun (WGS) entry which is preliminary data.</text>
</comment>
<protein>
    <submittedName>
        <fullName evidence="3">Uncharacterized protein</fullName>
    </submittedName>
</protein>
<reference evidence="3" key="1">
    <citation type="journal article" date="2014" name="Int. J. Syst. Evol. Microbiol.">
        <title>Complete genome sequence of Corynebacterium casei LMG S-19264T (=DSM 44701T), isolated from a smear-ripened cheese.</title>
        <authorList>
            <consortium name="US DOE Joint Genome Institute (JGI-PGF)"/>
            <person name="Walter F."/>
            <person name="Albersmeier A."/>
            <person name="Kalinowski J."/>
            <person name="Ruckert C."/>
        </authorList>
    </citation>
    <scope>NUCLEOTIDE SEQUENCE</scope>
    <source>
        <strain evidence="3">CGMCC 1.14988</strain>
    </source>
</reference>
<dbReference type="Proteomes" id="UP000650511">
    <property type="component" value="Unassembled WGS sequence"/>
</dbReference>
<feature type="transmembrane region" description="Helical" evidence="2">
    <location>
        <begin position="6"/>
        <end position="26"/>
    </location>
</feature>